<feature type="transmembrane region" description="Helical" evidence="1">
    <location>
        <begin position="20"/>
        <end position="39"/>
    </location>
</feature>
<dbReference type="Proteomes" id="UP000467193">
    <property type="component" value="Chromosome"/>
</dbReference>
<protein>
    <submittedName>
        <fullName evidence="2">Uncharacterized protein</fullName>
    </submittedName>
</protein>
<evidence type="ECO:0000313" key="2">
    <source>
        <dbReference type="EMBL" id="BBY26710.1"/>
    </source>
</evidence>
<name>A0A7I7QKT2_9MYCO</name>
<sequence>MPDDLLRFVVGPASPSSAWLWVAGILTLLVVGWYVAVLTTTATSERDAKPGVVARANAALTRRRFARDARRVGERLNGGDLTGPAAAAELSRILREFLHRHTGTRAHYMQVDQVAAGELAPAAPLLLRLNDVQFNARSTEDAAALPGATEELISSWS</sequence>
<organism evidence="2 3">
    <name type="scientific">Mycolicibacterium sediminis</name>
    <dbReference type="NCBI Taxonomy" id="1286180"/>
    <lineage>
        <taxon>Bacteria</taxon>
        <taxon>Bacillati</taxon>
        <taxon>Actinomycetota</taxon>
        <taxon>Actinomycetes</taxon>
        <taxon>Mycobacteriales</taxon>
        <taxon>Mycobacteriaceae</taxon>
        <taxon>Mycolicibacterium</taxon>
    </lineage>
</organism>
<evidence type="ECO:0000256" key="1">
    <source>
        <dbReference type="SAM" id="Phobius"/>
    </source>
</evidence>
<keyword evidence="1" id="KW-0472">Membrane</keyword>
<evidence type="ECO:0000313" key="3">
    <source>
        <dbReference type="Proteomes" id="UP000467193"/>
    </source>
</evidence>
<dbReference type="EMBL" id="AP022588">
    <property type="protein sequence ID" value="BBY26710.1"/>
    <property type="molecule type" value="Genomic_DNA"/>
</dbReference>
<dbReference type="AlphaFoldDB" id="A0A7I7QKT2"/>
<reference evidence="2 3" key="1">
    <citation type="journal article" date="2019" name="Emerg. Microbes Infect.">
        <title>Comprehensive subspecies identification of 175 nontuberculous mycobacteria species based on 7547 genomic profiles.</title>
        <authorList>
            <person name="Matsumoto Y."/>
            <person name="Kinjo T."/>
            <person name="Motooka D."/>
            <person name="Nabeya D."/>
            <person name="Jung N."/>
            <person name="Uechi K."/>
            <person name="Horii T."/>
            <person name="Iida T."/>
            <person name="Fujita J."/>
            <person name="Nakamura S."/>
        </authorList>
    </citation>
    <scope>NUCLEOTIDE SEQUENCE [LARGE SCALE GENOMIC DNA]</scope>
    <source>
        <strain evidence="2 3">JCM 17899</strain>
    </source>
</reference>
<accession>A0A7I7QKT2</accession>
<keyword evidence="1" id="KW-1133">Transmembrane helix</keyword>
<dbReference type="RefSeq" id="WP_163795708.1">
    <property type="nucleotide sequence ID" value="NZ_AP022588.1"/>
</dbReference>
<dbReference type="KEGG" id="msei:MSEDJ_08060"/>
<keyword evidence="3" id="KW-1185">Reference proteome</keyword>
<gene>
    <name evidence="2" type="ORF">MSEDJ_08060</name>
</gene>
<keyword evidence="1" id="KW-0812">Transmembrane</keyword>
<proteinExistence type="predicted"/>